<dbReference type="EMBL" id="JBFPJR010000002">
    <property type="protein sequence ID" value="MEX0426350.1"/>
    <property type="molecule type" value="Genomic_DNA"/>
</dbReference>
<feature type="region of interest" description="Disordered" evidence="1">
    <location>
        <begin position="78"/>
        <end position="102"/>
    </location>
</feature>
<dbReference type="RefSeq" id="WP_367991000.1">
    <property type="nucleotide sequence ID" value="NZ_JBFPJR010000002.1"/>
</dbReference>
<comment type="caution">
    <text evidence="4">The sequence shown here is derived from an EMBL/GenBank/DDBJ whole genome shotgun (WGS) entry which is preliminary data.</text>
</comment>
<feature type="signal peptide" evidence="3">
    <location>
        <begin position="1"/>
        <end position="22"/>
    </location>
</feature>
<keyword evidence="5" id="KW-1185">Reference proteome</keyword>
<keyword evidence="2" id="KW-1133">Transmembrane helix</keyword>
<protein>
    <recommendedName>
        <fullName evidence="6">LapA family protein</fullName>
    </recommendedName>
</protein>
<reference evidence="4 5" key="1">
    <citation type="submission" date="2024-07" db="EMBL/GenBank/DDBJ databases">
        <authorList>
            <person name="Lee S."/>
            <person name="Kang M."/>
        </authorList>
    </citation>
    <scope>NUCLEOTIDE SEQUENCE [LARGE SCALE GENOMIC DNA]</scope>
    <source>
        <strain evidence="4 5">DS6</strain>
    </source>
</reference>
<feature type="compositionally biased region" description="Basic and acidic residues" evidence="1">
    <location>
        <begin position="84"/>
        <end position="102"/>
    </location>
</feature>
<evidence type="ECO:0000256" key="1">
    <source>
        <dbReference type="SAM" id="MobiDB-lite"/>
    </source>
</evidence>
<evidence type="ECO:0000313" key="5">
    <source>
        <dbReference type="Proteomes" id="UP001556631"/>
    </source>
</evidence>
<keyword evidence="2" id="KW-0812">Transmembrane</keyword>
<evidence type="ECO:0008006" key="6">
    <source>
        <dbReference type="Google" id="ProtNLM"/>
    </source>
</evidence>
<name>A0ABV3STT0_9ACTN</name>
<keyword evidence="2" id="KW-0472">Membrane</keyword>
<evidence type="ECO:0000256" key="2">
    <source>
        <dbReference type="SAM" id="Phobius"/>
    </source>
</evidence>
<feature type="chain" id="PRO_5047183462" description="LapA family protein" evidence="3">
    <location>
        <begin position="23"/>
        <end position="102"/>
    </location>
</feature>
<gene>
    <name evidence="4" type="ORF">AB3X52_01875</name>
</gene>
<dbReference type="Proteomes" id="UP001556631">
    <property type="component" value="Unassembled WGS sequence"/>
</dbReference>
<accession>A0ABV3STT0</accession>
<keyword evidence="3" id="KW-0732">Signal</keyword>
<organism evidence="4 5">
    <name type="scientific">Nocardioides eburneus</name>
    <dbReference type="NCBI Taxonomy" id="3231482"/>
    <lineage>
        <taxon>Bacteria</taxon>
        <taxon>Bacillati</taxon>
        <taxon>Actinomycetota</taxon>
        <taxon>Actinomycetes</taxon>
        <taxon>Propionibacteriales</taxon>
        <taxon>Nocardioidaceae</taxon>
        <taxon>Nocardioides</taxon>
    </lineage>
</organism>
<proteinExistence type="predicted"/>
<feature type="transmembrane region" description="Helical" evidence="2">
    <location>
        <begin position="32"/>
        <end position="58"/>
    </location>
</feature>
<evidence type="ECO:0000313" key="4">
    <source>
        <dbReference type="EMBL" id="MEX0426350.1"/>
    </source>
</evidence>
<evidence type="ECO:0000256" key="3">
    <source>
        <dbReference type="SAM" id="SignalP"/>
    </source>
</evidence>
<sequence>MLVLGLVLMAFAVVAFCAGVFAAGDHGDASLLGIHVGATAVFLVGFCAGLALLFGFSLTKWGGKRQFRQARERRRLQGLAQQLDRAEAERTDTHDEHDERER</sequence>